<evidence type="ECO:0000313" key="2">
    <source>
        <dbReference type="EMBL" id="TLP39322.1"/>
    </source>
</evidence>
<dbReference type="InterPro" id="IPR004360">
    <property type="entry name" value="Glyas_Fos-R_dOase_dom"/>
</dbReference>
<dbReference type="PANTHER" id="PTHR21366:SF14">
    <property type="entry name" value="GLYOXALASE DOMAIN-CONTAINING PROTEIN 5"/>
    <property type="match status" value="1"/>
</dbReference>
<dbReference type="Pfam" id="PF00903">
    <property type="entry name" value="Glyoxalase"/>
    <property type="match status" value="1"/>
</dbReference>
<feature type="domain" description="VOC" evidence="1">
    <location>
        <begin position="6"/>
        <end position="126"/>
    </location>
</feature>
<dbReference type="AlphaFoldDB" id="A0A5R8Y216"/>
<dbReference type="InterPro" id="IPR050383">
    <property type="entry name" value="GlyoxalaseI/FosfomycinResist"/>
</dbReference>
<organism evidence="2 3">
    <name type="scientific">Arcobacter arenosus</name>
    <dbReference type="NCBI Taxonomy" id="2576037"/>
    <lineage>
        <taxon>Bacteria</taxon>
        <taxon>Pseudomonadati</taxon>
        <taxon>Campylobacterota</taxon>
        <taxon>Epsilonproteobacteria</taxon>
        <taxon>Campylobacterales</taxon>
        <taxon>Arcobacteraceae</taxon>
        <taxon>Arcobacter</taxon>
    </lineage>
</organism>
<dbReference type="OrthoDB" id="9812656at2"/>
<protein>
    <submittedName>
        <fullName evidence="2">VOC family protein</fullName>
    </submittedName>
</protein>
<proteinExistence type="predicted"/>
<dbReference type="PANTHER" id="PTHR21366">
    <property type="entry name" value="GLYOXALASE FAMILY PROTEIN"/>
    <property type="match status" value="1"/>
</dbReference>
<dbReference type="RefSeq" id="WP_138151905.1">
    <property type="nucleotide sequence ID" value="NZ_VANU01000002.1"/>
</dbReference>
<keyword evidence="3" id="KW-1185">Reference proteome</keyword>
<comment type="caution">
    <text evidence="2">The sequence shown here is derived from an EMBL/GenBank/DDBJ whole genome shotgun (WGS) entry which is preliminary data.</text>
</comment>
<gene>
    <name evidence="2" type="ORF">FDK22_05480</name>
</gene>
<name>A0A5R8Y216_9BACT</name>
<evidence type="ECO:0000259" key="1">
    <source>
        <dbReference type="PROSITE" id="PS51819"/>
    </source>
</evidence>
<accession>A0A5R8Y216</accession>
<dbReference type="PROSITE" id="PS51819">
    <property type="entry name" value="VOC"/>
    <property type="match status" value="1"/>
</dbReference>
<evidence type="ECO:0000313" key="3">
    <source>
        <dbReference type="Proteomes" id="UP000308901"/>
    </source>
</evidence>
<reference evidence="2 3" key="1">
    <citation type="submission" date="2019-05" db="EMBL/GenBank/DDBJ databases">
        <title>Arcobacter sp. nov., isolated from sea sediment.</title>
        <authorList>
            <person name="Kim W."/>
        </authorList>
    </citation>
    <scope>NUCLEOTIDE SEQUENCE [LARGE SCALE GENOMIC DNA]</scope>
    <source>
        <strain evidence="2 3">CAU 1517</strain>
    </source>
</reference>
<dbReference type="InterPro" id="IPR029068">
    <property type="entry name" value="Glyas_Bleomycin-R_OHBP_Dase"/>
</dbReference>
<sequence>MINVNRLDHLVLTVKDIEKTVDFYTNILGMQKEIFKVSRVALKFGNSKINLHELGNEFEPKAQNVKEGSADLCFIVDNSLYDVKAFLISHNIEIEEGIVKRTGANGNIQSIYIRDPDLNLIELSTYI</sequence>
<dbReference type="Proteomes" id="UP000308901">
    <property type="component" value="Unassembled WGS sequence"/>
</dbReference>
<dbReference type="SUPFAM" id="SSF54593">
    <property type="entry name" value="Glyoxalase/Bleomycin resistance protein/Dihydroxybiphenyl dioxygenase"/>
    <property type="match status" value="1"/>
</dbReference>
<dbReference type="EMBL" id="VANU01000002">
    <property type="protein sequence ID" value="TLP39322.1"/>
    <property type="molecule type" value="Genomic_DNA"/>
</dbReference>
<dbReference type="InterPro" id="IPR037523">
    <property type="entry name" value="VOC_core"/>
</dbReference>
<dbReference type="CDD" id="cd07253">
    <property type="entry name" value="GLOD5"/>
    <property type="match status" value="1"/>
</dbReference>
<dbReference type="Gene3D" id="3.10.180.10">
    <property type="entry name" value="2,3-Dihydroxybiphenyl 1,2-Dioxygenase, domain 1"/>
    <property type="match status" value="1"/>
</dbReference>